<evidence type="ECO:0000313" key="3">
    <source>
        <dbReference type="EMBL" id="MBD8108082.1"/>
    </source>
</evidence>
<dbReference type="Pfam" id="PF23169">
    <property type="entry name" value="HalD"/>
    <property type="match status" value="1"/>
</dbReference>
<keyword evidence="1" id="KW-0408">Iron</keyword>
<evidence type="ECO:0000313" key="6">
    <source>
        <dbReference type="Proteomes" id="UP000661012"/>
    </source>
</evidence>
<keyword evidence="1" id="KW-0479">Metal-binding</keyword>
<dbReference type="Proteomes" id="UP000661012">
    <property type="component" value="Unassembled WGS sequence"/>
</dbReference>
<keyword evidence="1" id="KW-0560">Oxidoreductase</keyword>
<evidence type="ECO:0000256" key="1">
    <source>
        <dbReference type="RuleBase" id="RU003682"/>
    </source>
</evidence>
<protein>
    <submittedName>
        <fullName evidence="3">2OG-Fe(II) oxygenase</fullName>
    </submittedName>
    <submittedName>
        <fullName evidence="4">ArpA protein</fullName>
    </submittedName>
</protein>
<dbReference type="RefSeq" id="WP_137269804.1">
    <property type="nucleotide sequence ID" value="NZ_JACYNM010000014.1"/>
</dbReference>
<keyword evidence="6" id="KW-1185">Reference proteome</keyword>
<dbReference type="AlphaFoldDB" id="A0A4U3F108"/>
<dbReference type="InterPro" id="IPR005123">
    <property type="entry name" value="Oxoglu/Fe-dep_dioxygenase_dom"/>
</dbReference>
<evidence type="ECO:0000313" key="4">
    <source>
        <dbReference type="EMBL" id="TKJ86136.1"/>
    </source>
</evidence>
<dbReference type="EMBL" id="QGAC01000020">
    <property type="protein sequence ID" value="TKJ86136.1"/>
    <property type="molecule type" value="Genomic_DNA"/>
</dbReference>
<comment type="caution">
    <text evidence="4">The sequence shown here is derived from an EMBL/GenBank/DDBJ whole genome shotgun (WGS) entry which is preliminary data.</text>
</comment>
<dbReference type="GO" id="GO:0016491">
    <property type="term" value="F:oxidoreductase activity"/>
    <property type="evidence" value="ECO:0007669"/>
    <property type="project" value="UniProtKB-KW"/>
</dbReference>
<proteinExistence type="inferred from homology"/>
<organism evidence="4 5">
    <name type="scientific">Erwinia persicina</name>
    <dbReference type="NCBI Taxonomy" id="55211"/>
    <lineage>
        <taxon>Bacteria</taxon>
        <taxon>Pseudomonadati</taxon>
        <taxon>Pseudomonadota</taxon>
        <taxon>Gammaproteobacteria</taxon>
        <taxon>Enterobacterales</taxon>
        <taxon>Erwiniaceae</taxon>
        <taxon>Erwinia</taxon>
    </lineage>
</organism>
<evidence type="ECO:0000259" key="2">
    <source>
        <dbReference type="PROSITE" id="PS51471"/>
    </source>
</evidence>
<sequence>MNPLASLLNLSAHPITDAAYTARCQQALAAQGALVLRGFLTAAALAAIKQEGEDNQHLAFYASSRHNVYLQKTDAAFAADHPRNRQVISSKGCITDEEIPADSALRTLYDSAAFKAFLCGVLEEQQLFPYADRLSSINLHYAHTGQELGWHFDNSSFAITLLIQKPQAGGVFEYVSHLRNAEAGEMNYSGVGAVLDGQHPVEKLAIEPGDLVLFRGRNALHRVTPTEGDITRMLVVLAYNARPDIALSESARMTFYGRL</sequence>
<dbReference type="Gene3D" id="2.60.120.620">
    <property type="entry name" value="q2cbj1_9rhob like domain"/>
    <property type="match status" value="1"/>
</dbReference>
<dbReference type="GO" id="GO:0046872">
    <property type="term" value="F:metal ion binding"/>
    <property type="evidence" value="ECO:0007669"/>
    <property type="project" value="UniProtKB-KW"/>
</dbReference>
<dbReference type="PROSITE" id="PS51471">
    <property type="entry name" value="FE2OG_OXY"/>
    <property type="match status" value="1"/>
</dbReference>
<dbReference type="EMBL" id="JACYNN010000014">
    <property type="protein sequence ID" value="MBD8108082.1"/>
    <property type="molecule type" value="Genomic_DNA"/>
</dbReference>
<reference evidence="4 5" key="1">
    <citation type="journal article" date="2019" name="Sci. Rep.">
        <title>Differences in resource use lead to coexistence of seed-transmitted microbial populations.</title>
        <authorList>
            <person name="Torres-Cortes G."/>
            <person name="Garcia B.J."/>
            <person name="Compant S."/>
            <person name="Rezki S."/>
            <person name="Jones P."/>
            <person name="Preveaux A."/>
            <person name="Briand M."/>
            <person name="Roulet A."/>
            <person name="Bouchez O."/>
            <person name="Jacobson D."/>
            <person name="Barret M."/>
        </authorList>
    </citation>
    <scope>NUCLEOTIDE SEQUENCE [LARGE SCALE GENOMIC DNA]</scope>
    <source>
        <strain evidence="4 5">CFBP13511</strain>
    </source>
</reference>
<dbReference type="InterPro" id="IPR056470">
    <property type="entry name" value="BesD/HalB-like"/>
</dbReference>
<comment type="similarity">
    <text evidence="1">Belongs to the iron/ascorbate-dependent oxidoreductase family.</text>
</comment>
<dbReference type="SUPFAM" id="SSF51197">
    <property type="entry name" value="Clavaminate synthase-like"/>
    <property type="match status" value="1"/>
</dbReference>
<dbReference type="Proteomes" id="UP000306393">
    <property type="component" value="Unassembled WGS sequence"/>
</dbReference>
<evidence type="ECO:0000313" key="5">
    <source>
        <dbReference type="Proteomes" id="UP000306393"/>
    </source>
</evidence>
<feature type="domain" description="Fe2OG dioxygenase" evidence="2">
    <location>
        <begin position="130"/>
        <end position="243"/>
    </location>
</feature>
<dbReference type="OrthoDB" id="9798229at2"/>
<accession>A0A4U3F108</accession>
<reference evidence="3 6" key="2">
    <citation type="journal article" date="2020" name="FEMS Microbiol. Ecol.">
        <title>Temporal dynamics of bacterial communities during seed development and maturation.</title>
        <authorList>
            <person name="Chesneau G."/>
            <person name="Torres-Cortes G."/>
            <person name="Briand M."/>
            <person name="Darrasse A."/>
            <person name="Preveaux A."/>
            <person name="Marais C."/>
            <person name="Jacques M.A."/>
            <person name="Shade A."/>
            <person name="Barret M."/>
        </authorList>
    </citation>
    <scope>NUCLEOTIDE SEQUENCE [LARGE SCALE GENOMIC DNA]</scope>
    <source>
        <strain evidence="3 6">CFBP13732</strain>
    </source>
</reference>
<gene>
    <name evidence="4" type="ORF">EpCFBP13511_18620</name>
    <name evidence="3" type="ORF">IFT93_16925</name>
</gene>
<name>A0A4U3F108_9GAMM</name>
<dbReference type="STRING" id="1219360.GCA_001571305_03712"/>